<proteinExistence type="predicted"/>
<accession>A0A0F4GDJ8</accession>
<organism evidence="2 3">
    <name type="scientific">Zymoseptoria brevis</name>
    <dbReference type="NCBI Taxonomy" id="1047168"/>
    <lineage>
        <taxon>Eukaryota</taxon>
        <taxon>Fungi</taxon>
        <taxon>Dikarya</taxon>
        <taxon>Ascomycota</taxon>
        <taxon>Pezizomycotina</taxon>
        <taxon>Dothideomycetes</taxon>
        <taxon>Dothideomycetidae</taxon>
        <taxon>Mycosphaerellales</taxon>
        <taxon>Mycosphaerellaceae</taxon>
        <taxon>Zymoseptoria</taxon>
    </lineage>
</organism>
<comment type="caution">
    <text evidence="2">The sequence shown here is derived from an EMBL/GenBank/DDBJ whole genome shotgun (WGS) entry which is preliminary data.</text>
</comment>
<reference evidence="2 3" key="1">
    <citation type="submission" date="2015-03" db="EMBL/GenBank/DDBJ databases">
        <title>RNA-seq based gene annotation and comparative genomics of four Zymoseptoria species reveal species-specific pathogenicity related genes and transposable element activity.</title>
        <authorList>
            <person name="Grandaubert J."/>
            <person name="Bhattacharyya A."/>
            <person name="Stukenbrock E.H."/>
        </authorList>
    </citation>
    <scope>NUCLEOTIDE SEQUENCE [LARGE SCALE GENOMIC DNA]</scope>
    <source>
        <strain evidence="2 3">Zb18110</strain>
    </source>
</reference>
<dbReference type="EMBL" id="LAFY01004071">
    <property type="protein sequence ID" value="KJX95471.1"/>
    <property type="molecule type" value="Genomic_DNA"/>
</dbReference>
<name>A0A0F4GDJ8_9PEZI</name>
<sequence>MDILSVLQSTESQATDMMALLRRCWSQSYLVRTLVSPHPDEPATDEITNTHGWADLALSTADYYAGIICNLATMDISDIHIREALASLGHVEHRLVFACSDLMWKFSNLLARTLHLETRRLIRFAAAKTDDSIRNAHDPHQGPRPMAERVNPVHLATEHGWTESEWSRPASPHSIIDQGVSVPM</sequence>
<dbReference type="Proteomes" id="UP000033647">
    <property type="component" value="Unassembled WGS sequence"/>
</dbReference>
<keyword evidence="3" id="KW-1185">Reference proteome</keyword>
<gene>
    <name evidence="2" type="ORF">TI39_contig4111g00001</name>
</gene>
<protein>
    <submittedName>
        <fullName evidence="2">Uncharacterized protein</fullName>
    </submittedName>
</protein>
<dbReference type="AlphaFoldDB" id="A0A0F4GDJ8"/>
<evidence type="ECO:0000313" key="2">
    <source>
        <dbReference type="EMBL" id="KJX95471.1"/>
    </source>
</evidence>
<evidence type="ECO:0000256" key="1">
    <source>
        <dbReference type="SAM" id="MobiDB-lite"/>
    </source>
</evidence>
<feature type="region of interest" description="Disordered" evidence="1">
    <location>
        <begin position="161"/>
        <end position="184"/>
    </location>
</feature>
<evidence type="ECO:0000313" key="3">
    <source>
        <dbReference type="Proteomes" id="UP000033647"/>
    </source>
</evidence>